<comment type="pathway">
    <text evidence="6 7">Carbohydrate degradation; glycolysis; D-glyceraldehyde 3-phosphate from glycerone phosphate: step 1/1.</text>
</comment>
<dbReference type="RefSeq" id="WP_343786220.1">
    <property type="nucleotide sequence ID" value="NZ_BAAAFH010000007.1"/>
</dbReference>
<dbReference type="GO" id="GO:0016853">
    <property type="term" value="F:isomerase activity"/>
    <property type="evidence" value="ECO:0007669"/>
    <property type="project" value="UniProtKB-KW"/>
</dbReference>
<comment type="subcellular location">
    <subcellularLocation>
        <location evidence="6 7">Cytoplasm</location>
    </subcellularLocation>
</comment>
<keyword evidence="3 6" id="KW-0963">Cytoplasm</keyword>
<feature type="binding site" evidence="6">
    <location>
        <begin position="236"/>
        <end position="237"/>
    </location>
    <ligand>
        <name>substrate</name>
    </ligand>
</feature>
<comment type="catalytic activity">
    <reaction evidence="6 7">
        <text>D-glyceraldehyde 3-phosphate = dihydroxyacetone phosphate</text>
        <dbReference type="Rhea" id="RHEA:18585"/>
        <dbReference type="ChEBI" id="CHEBI:57642"/>
        <dbReference type="ChEBI" id="CHEBI:59776"/>
        <dbReference type="EC" id="5.3.1.1"/>
    </reaction>
</comment>
<feature type="binding site" evidence="6">
    <location>
        <position position="215"/>
    </location>
    <ligand>
        <name>substrate</name>
    </ligand>
</feature>
<sequence length="252" mass="28239">MRKKTVAGNWKMNLNKDEAVRLFGEIELRSEDVQDEVNLMVFPGHIYLDALLTARSYSSRILIGAQNFHPAEKGAYTGESSVAQLKQLGVDAVLIGHSERREYFGESHAFLKEKVNAAISHDLIPVFCCGEPLEIREKGEQEEYVQRQLEESLFHLPVTDFAKVVIAYEPIWAIGTGKTATKEQAEDMHSFIRSLVQLKYRQDTSDRTTILYGGSCNPSNAEELFSMPNVDGGLIGGASLKAEDFLQIARKR</sequence>
<keyword evidence="9" id="KW-1185">Reference proteome</keyword>
<dbReference type="PANTHER" id="PTHR21139:SF42">
    <property type="entry name" value="TRIOSEPHOSPHATE ISOMERASE"/>
    <property type="match status" value="1"/>
</dbReference>
<comment type="subunit">
    <text evidence="6 7">Homodimer.</text>
</comment>
<dbReference type="InterPro" id="IPR020861">
    <property type="entry name" value="Triosephosphate_isomerase_AS"/>
</dbReference>
<dbReference type="Gene3D" id="3.20.20.70">
    <property type="entry name" value="Aldolase class I"/>
    <property type="match status" value="1"/>
</dbReference>
<evidence type="ECO:0000256" key="7">
    <source>
        <dbReference type="RuleBase" id="RU363013"/>
    </source>
</evidence>
<dbReference type="PROSITE" id="PS00171">
    <property type="entry name" value="TIM_1"/>
    <property type="match status" value="1"/>
</dbReference>
<keyword evidence="5 6" id="KW-0413">Isomerase</keyword>
<dbReference type="Proteomes" id="UP001501126">
    <property type="component" value="Unassembled WGS sequence"/>
</dbReference>
<comment type="function">
    <text evidence="6">Involved in the gluconeogenesis. Catalyzes stereospecifically the conversion of dihydroxyacetone phosphate (DHAP) to D-glyceraldehyde-3-phosphate (G3P).</text>
</comment>
<evidence type="ECO:0000256" key="4">
    <source>
        <dbReference type="ARBA" id="ARBA00023152"/>
    </source>
</evidence>
<dbReference type="InterPro" id="IPR022896">
    <property type="entry name" value="TrioseP_Isoase_bac/euk"/>
</dbReference>
<keyword evidence="2 6" id="KW-0312">Gluconeogenesis</keyword>
<dbReference type="Pfam" id="PF00121">
    <property type="entry name" value="TIM"/>
    <property type="match status" value="1"/>
</dbReference>
<proteinExistence type="inferred from homology"/>
<dbReference type="InterPro" id="IPR013785">
    <property type="entry name" value="Aldolase_TIM"/>
</dbReference>
<comment type="similarity">
    <text evidence="1 6 7">Belongs to the triosephosphate isomerase family.</text>
</comment>
<organism evidence="8 9">
    <name type="scientific">Wandonia haliotis</name>
    <dbReference type="NCBI Taxonomy" id="574963"/>
    <lineage>
        <taxon>Bacteria</taxon>
        <taxon>Pseudomonadati</taxon>
        <taxon>Bacteroidota</taxon>
        <taxon>Flavobacteriia</taxon>
        <taxon>Flavobacteriales</taxon>
        <taxon>Crocinitomicaceae</taxon>
        <taxon>Wandonia</taxon>
    </lineage>
</organism>
<dbReference type="NCBIfam" id="TIGR00419">
    <property type="entry name" value="tim"/>
    <property type="match status" value="1"/>
</dbReference>
<evidence type="ECO:0000256" key="2">
    <source>
        <dbReference type="ARBA" id="ARBA00022432"/>
    </source>
</evidence>
<keyword evidence="4 6" id="KW-0324">Glycolysis</keyword>
<evidence type="ECO:0000256" key="6">
    <source>
        <dbReference type="HAMAP-Rule" id="MF_00147"/>
    </source>
</evidence>
<name>A0ABN1MP72_9FLAO</name>
<evidence type="ECO:0000313" key="8">
    <source>
        <dbReference type="EMBL" id="GAA0875110.1"/>
    </source>
</evidence>
<dbReference type="PROSITE" id="PS51440">
    <property type="entry name" value="TIM_2"/>
    <property type="match status" value="1"/>
</dbReference>
<gene>
    <name evidence="6 8" type="primary">tpiA</name>
    <name evidence="8" type="ORF">GCM10009118_15180</name>
</gene>
<dbReference type="CDD" id="cd00311">
    <property type="entry name" value="TIM"/>
    <property type="match status" value="1"/>
</dbReference>
<comment type="caution">
    <text evidence="8">The sequence shown here is derived from an EMBL/GenBank/DDBJ whole genome shotgun (WGS) entry which is preliminary data.</text>
</comment>
<dbReference type="SUPFAM" id="SSF51351">
    <property type="entry name" value="Triosephosphate isomerase (TIM)"/>
    <property type="match status" value="1"/>
</dbReference>
<dbReference type="HAMAP" id="MF_00147_B">
    <property type="entry name" value="TIM_B"/>
    <property type="match status" value="1"/>
</dbReference>
<dbReference type="InterPro" id="IPR035990">
    <property type="entry name" value="TIM_sf"/>
</dbReference>
<comment type="pathway">
    <text evidence="6 7">Carbohydrate biosynthesis; gluconeogenesis.</text>
</comment>
<feature type="binding site" evidence="6">
    <location>
        <begin position="9"/>
        <end position="11"/>
    </location>
    <ligand>
        <name>substrate</name>
    </ligand>
</feature>
<evidence type="ECO:0000256" key="3">
    <source>
        <dbReference type="ARBA" id="ARBA00022490"/>
    </source>
</evidence>
<reference evidence="8 9" key="1">
    <citation type="journal article" date="2019" name="Int. J. Syst. Evol. Microbiol.">
        <title>The Global Catalogue of Microorganisms (GCM) 10K type strain sequencing project: providing services to taxonomists for standard genome sequencing and annotation.</title>
        <authorList>
            <consortium name="The Broad Institute Genomics Platform"/>
            <consortium name="The Broad Institute Genome Sequencing Center for Infectious Disease"/>
            <person name="Wu L."/>
            <person name="Ma J."/>
        </authorList>
    </citation>
    <scope>NUCLEOTIDE SEQUENCE [LARGE SCALE GENOMIC DNA]</scope>
    <source>
        <strain evidence="8 9">JCM 16083</strain>
    </source>
</reference>
<evidence type="ECO:0000256" key="1">
    <source>
        <dbReference type="ARBA" id="ARBA00007422"/>
    </source>
</evidence>
<feature type="active site" description="Electrophile" evidence="6">
    <location>
        <position position="97"/>
    </location>
</feature>
<dbReference type="EMBL" id="BAAAFH010000007">
    <property type="protein sequence ID" value="GAA0875110.1"/>
    <property type="molecule type" value="Genomic_DNA"/>
</dbReference>
<dbReference type="InterPro" id="IPR000652">
    <property type="entry name" value="Triosephosphate_isomerase"/>
</dbReference>
<dbReference type="EC" id="5.3.1.1" evidence="6 7"/>
<protein>
    <recommendedName>
        <fullName evidence="6 7">Triosephosphate isomerase</fullName>
        <shortName evidence="6">TIM</shortName>
        <shortName evidence="6">TPI</shortName>
        <ecNumber evidence="6 7">5.3.1.1</ecNumber>
    </recommendedName>
    <alternativeName>
        <fullName evidence="6">Triose-phosphate isomerase</fullName>
    </alternativeName>
</protein>
<feature type="binding site" evidence="6">
    <location>
        <position position="175"/>
    </location>
    <ligand>
        <name>substrate</name>
    </ligand>
</feature>
<dbReference type="PANTHER" id="PTHR21139">
    <property type="entry name" value="TRIOSEPHOSPHATE ISOMERASE"/>
    <property type="match status" value="1"/>
</dbReference>
<evidence type="ECO:0000256" key="5">
    <source>
        <dbReference type="ARBA" id="ARBA00023235"/>
    </source>
</evidence>
<evidence type="ECO:0000313" key="9">
    <source>
        <dbReference type="Proteomes" id="UP001501126"/>
    </source>
</evidence>
<feature type="active site" description="Proton acceptor" evidence="6">
    <location>
        <position position="169"/>
    </location>
</feature>
<accession>A0ABN1MP72</accession>